<name>A0A0X8X6A3_HALHR</name>
<protein>
    <recommendedName>
        <fullName evidence="2">UPF0301 protein HH1059_23450</fullName>
    </recommendedName>
</protein>
<dbReference type="Pfam" id="PF02622">
    <property type="entry name" value="DUF179"/>
    <property type="match status" value="1"/>
</dbReference>
<evidence type="ECO:0000313" key="4">
    <source>
        <dbReference type="Proteomes" id="UP000218890"/>
    </source>
</evidence>
<dbReference type="Proteomes" id="UP000218890">
    <property type="component" value="Chromosome"/>
</dbReference>
<dbReference type="PANTHER" id="PTHR30327">
    <property type="entry name" value="UNCHARACTERIZED PROTEIN YQGE"/>
    <property type="match status" value="1"/>
</dbReference>
<organism evidence="3 4">
    <name type="scientific">Halorhodospira halochloris</name>
    <name type="common">Ectothiorhodospira halochloris</name>
    <dbReference type="NCBI Taxonomy" id="1052"/>
    <lineage>
        <taxon>Bacteria</taxon>
        <taxon>Pseudomonadati</taxon>
        <taxon>Pseudomonadota</taxon>
        <taxon>Gammaproteobacteria</taxon>
        <taxon>Chromatiales</taxon>
        <taxon>Ectothiorhodospiraceae</taxon>
        <taxon>Halorhodospira</taxon>
    </lineage>
</organism>
<keyword evidence="4" id="KW-1185">Reference proteome</keyword>
<dbReference type="GO" id="GO:0005829">
    <property type="term" value="C:cytosol"/>
    <property type="evidence" value="ECO:0007669"/>
    <property type="project" value="TreeGrafter"/>
</dbReference>
<evidence type="ECO:0000256" key="2">
    <source>
        <dbReference type="HAMAP-Rule" id="MF_00758"/>
    </source>
</evidence>
<dbReference type="InterPro" id="IPR003774">
    <property type="entry name" value="AlgH-like"/>
</dbReference>
<accession>A0A0X8X6A3</accession>
<gene>
    <name evidence="3" type="ORF">HH1059_23450</name>
</gene>
<dbReference type="NCBIfam" id="NF001266">
    <property type="entry name" value="PRK00228.1-1"/>
    <property type="match status" value="1"/>
</dbReference>
<reference evidence="3" key="1">
    <citation type="submission" date="2016-02" db="EMBL/GenBank/DDBJ databases">
        <title>Halorhodospira halochloris DSM-1059 complete genome, version 2.</title>
        <authorList>
            <person name="Tsukatani Y."/>
        </authorList>
    </citation>
    <scope>NUCLEOTIDE SEQUENCE</scope>
    <source>
        <strain evidence="3">DSM 1059</strain>
    </source>
</reference>
<evidence type="ECO:0000313" key="3">
    <source>
        <dbReference type="EMBL" id="BAU56414.2"/>
    </source>
</evidence>
<dbReference type="AlphaFoldDB" id="A0A0X8X6A3"/>
<dbReference type="Gene3D" id="3.40.1740.10">
    <property type="entry name" value="VC0467-like"/>
    <property type="match status" value="1"/>
</dbReference>
<dbReference type="SUPFAM" id="SSF143456">
    <property type="entry name" value="VC0467-like"/>
    <property type="match status" value="1"/>
</dbReference>
<proteinExistence type="inferred from homology"/>
<dbReference type="HAMAP" id="MF_00758">
    <property type="entry name" value="UPF0301"/>
    <property type="match status" value="1"/>
</dbReference>
<dbReference type="EMBL" id="AP017372">
    <property type="protein sequence ID" value="BAU56414.2"/>
    <property type="molecule type" value="Genomic_DNA"/>
</dbReference>
<dbReference type="KEGG" id="hhk:HH1059_23450"/>
<dbReference type="PANTHER" id="PTHR30327:SF1">
    <property type="entry name" value="UPF0301 PROTEIN YQGE"/>
    <property type="match status" value="1"/>
</dbReference>
<comment type="similarity">
    <text evidence="1 2">Belongs to the UPF0301 (AlgH) family.</text>
</comment>
<sequence length="206" mass="22307">MYAPLQLVDTRYMTGKLATEESACLANHFLIAMPNLADPNFAHTVTLLCEHSAAGAMGLIINRPTEVKLCDLFEHLELEASENSPREQIVYAGGPVQRDRGFVIHPPDDNNWDATARISPEVAITTSRDILAALARGEGPEQSLVALGYAGWGSGQLEEELAQNAWLSGPIDSKVIFETDTSRRWYAAAANMGIDISLLSSESGHA</sequence>
<evidence type="ECO:0000256" key="1">
    <source>
        <dbReference type="ARBA" id="ARBA00009600"/>
    </source>
</evidence>